<evidence type="ECO:0000256" key="3">
    <source>
        <dbReference type="ARBA" id="ARBA00022691"/>
    </source>
</evidence>
<dbReference type="Gene3D" id="3.40.50.150">
    <property type="entry name" value="Vaccinia Virus protein VP39"/>
    <property type="match status" value="1"/>
</dbReference>
<name>A0A2A2JBV1_9BILA</name>
<dbReference type="GO" id="GO:0016126">
    <property type="term" value="P:sterol biosynthetic process"/>
    <property type="evidence" value="ECO:0007669"/>
    <property type="project" value="TreeGrafter"/>
</dbReference>
<protein>
    <recommendedName>
        <fullName evidence="7">SAM-dependent methyltransferase Erg6/SMT-type domain-containing protein</fullName>
    </recommendedName>
</protein>
<keyword evidence="6" id="KW-0472">Membrane</keyword>
<proteinExistence type="inferred from homology"/>
<evidence type="ECO:0000256" key="2">
    <source>
        <dbReference type="ARBA" id="ARBA00022679"/>
    </source>
</evidence>
<dbReference type="PROSITE" id="PS51685">
    <property type="entry name" value="SAM_MT_ERG6_SMT"/>
    <property type="match status" value="1"/>
</dbReference>
<keyword evidence="2 5" id="KW-0808">Transferase</keyword>
<dbReference type="Proteomes" id="UP000218231">
    <property type="component" value="Unassembled WGS sequence"/>
</dbReference>
<organism evidence="8 9">
    <name type="scientific">Diploscapter pachys</name>
    <dbReference type="NCBI Taxonomy" id="2018661"/>
    <lineage>
        <taxon>Eukaryota</taxon>
        <taxon>Metazoa</taxon>
        <taxon>Ecdysozoa</taxon>
        <taxon>Nematoda</taxon>
        <taxon>Chromadorea</taxon>
        <taxon>Rhabditida</taxon>
        <taxon>Rhabditina</taxon>
        <taxon>Rhabditomorpha</taxon>
        <taxon>Rhabditoidea</taxon>
        <taxon>Rhabditidae</taxon>
        <taxon>Diploscapter</taxon>
    </lineage>
</organism>
<comment type="caution">
    <text evidence="8">The sequence shown here is derived from an EMBL/GenBank/DDBJ whole genome shotgun (WGS) entry which is preliminary data.</text>
</comment>
<dbReference type="Pfam" id="PF08241">
    <property type="entry name" value="Methyltransf_11"/>
    <property type="match status" value="1"/>
</dbReference>
<dbReference type="PANTHER" id="PTHR44068">
    <property type="entry name" value="ZGC:194242"/>
    <property type="match status" value="1"/>
</dbReference>
<reference evidence="8 9" key="1">
    <citation type="journal article" date="2017" name="Curr. Biol.">
        <title>Genome architecture and evolution of a unichromosomal asexual nematode.</title>
        <authorList>
            <person name="Fradin H."/>
            <person name="Zegar C."/>
            <person name="Gutwein M."/>
            <person name="Lucas J."/>
            <person name="Kovtun M."/>
            <person name="Corcoran D."/>
            <person name="Baugh L.R."/>
            <person name="Kiontke K."/>
            <person name="Gunsalus K."/>
            <person name="Fitch D.H."/>
            <person name="Piano F."/>
        </authorList>
    </citation>
    <scope>NUCLEOTIDE SEQUENCE [LARGE SCALE GENOMIC DNA]</scope>
    <source>
        <strain evidence="8">PF1309</strain>
    </source>
</reference>
<evidence type="ECO:0000256" key="6">
    <source>
        <dbReference type="SAM" id="Phobius"/>
    </source>
</evidence>
<gene>
    <name evidence="8" type="ORF">WR25_10803</name>
</gene>
<evidence type="ECO:0000256" key="4">
    <source>
        <dbReference type="ARBA" id="ARBA00038188"/>
    </source>
</evidence>
<keyword evidence="3 5" id="KW-0949">S-adenosyl-L-methionine</keyword>
<sequence length="345" mass="38531">MSIDMKKNFLKLIWGFRRHDLGVFMKEHDRLYEEAKESGNHCEVTAHYYSVMSNVIDTYFGGNFHFASPDSDDIYLEEALLRLHRKIGGKLELQEGVKCLDLGCGIGGVMRDLAPTKATLTGVTIAPNEEEIGFSFVYSKKIRILGNAEFSKMGISNCRIHAADICDMKCIVSNSQDAAYAIYSLKYLPKLDAVFKEVSRALKPGGKLAIYDLIKTPSYNEENLEHRKIVEGLEYACGMPSLHTAEEMQNAAEAVGLELIETVDFDEKNGRAYHYCFSQSALFMWLITSPFILWLIGLCESVGVLPNGFLAFFTVFLAGTVHKIVRGGQMGVLSGSQLLVFKKKT</sequence>
<dbReference type="GO" id="GO:0003838">
    <property type="term" value="F:sterol 24-C-methyltransferase activity"/>
    <property type="evidence" value="ECO:0007669"/>
    <property type="project" value="TreeGrafter"/>
</dbReference>
<evidence type="ECO:0000313" key="9">
    <source>
        <dbReference type="Proteomes" id="UP000218231"/>
    </source>
</evidence>
<keyword evidence="9" id="KW-1185">Reference proteome</keyword>
<keyword evidence="1 5" id="KW-0489">Methyltransferase</keyword>
<feature type="transmembrane region" description="Helical" evidence="6">
    <location>
        <begin position="275"/>
        <end position="296"/>
    </location>
</feature>
<dbReference type="EMBL" id="LIAE01010543">
    <property type="protein sequence ID" value="PAV59125.1"/>
    <property type="molecule type" value="Genomic_DNA"/>
</dbReference>
<evidence type="ECO:0000256" key="5">
    <source>
        <dbReference type="PROSITE-ProRule" id="PRU01022"/>
    </source>
</evidence>
<dbReference type="CDD" id="cd02440">
    <property type="entry name" value="AdoMet_MTases"/>
    <property type="match status" value="1"/>
</dbReference>
<dbReference type="InterPro" id="IPR050447">
    <property type="entry name" value="Erg6_SMT_methyltransf"/>
</dbReference>
<dbReference type="AlphaFoldDB" id="A0A2A2JBV1"/>
<evidence type="ECO:0000259" key="7">
    <source>
        <dbReference type="PROSITE" id="PS51685"/>
    </source>
</evidence>
<dbReference type="InterPro" id="IPR029063">
    <property type="entry name" value="SAM-dependent_MTases_sf"/>
</dbReference>
<feature type="transmembrane region" description="Helical" evidence="6">
    <location>
        <begin position="302"/>
        <end position="321"/>
    </location>
</feature>
<dbReference type="GO" id="GO:0032259">
    <property type="term" value="P:methylation"/>
    <property type="evidence" value="ECO:0007669"/>
    <property type="project" value="UniProtKB-KW"/>
</dbReference>
<accession>A0A2A2JBV1</accession>
<dbReference type="InterPro" id="IPR013216">
    <property type="entry name" value="Methyltransf_11"/>
</dbReference>
<dbReference type="GO" id="GO:0005783">
    <property type="term" value="C:endoplasmic reticulum"/>
    <property type="evidence" value="ECO:0007669"/>
    <property type="project" value="TreeGrafter"/>
</dbReference>
<dbReference type="OrthoDB" id="8300214at2759"/>
<keyword evidence="6" id="KW-0812">Transmembrane</keyword>
<dbReference type="STRING" id="2018661.A0A2A2JBV1"/>
<comment type="similarity">
    <text evidence="4 5">Belongs to the class I-like SAM-binding methyltransferase superfamily. Erg6/SMT family.</text>
</comment>
<evidence type="ECO:0000256" key="1">
    <source>
        <dbReference type="ARBA" id="ARBA00022603"/>
    </source>
</evidence>
<dbReference type="SUPFAM" id="SSF53335">
    <property type="entry name" value="S-adenosyl-L-methionine-dependent methyltransferases"/>
    <property type="match status" value="1"/>
</dbReference>
<keyword evidence="6" id="KW-1133">Transmembrane helix</keyword>
<dbReference type="PANTHER" id="PTHR44068:SF1">
    <property type="entry name" value="HYPOTHETICAL LOC100005854"/>
    <property type="match status" value="1"/>
</dbReference>
<evidence type="ECO:0000313" key="8">
    <source>
        <dbReference type="EMBL" id="PAV59125.1"/>
    </source>
</evidence>
<dbReference type="InterPro" id="IPR030384">
    <property type="entry name" value="MeTrfase_SMT"/>
</dbReference>
<feature type="domain" description="SAM-dependent methyltransferase Erg6/SMT-type" evidence="7">
    <location>
        <begin position="48"/>
        <end position="344"/>
    </location>
</feature>